<evidence type="ECO:0000313" key="2">
    <source>
        <dbReference type="EMBL" id="MFC4589486.1"/>
    </source>
</evidence>
<accession>A0ABV9ELR7</accession>
<evidence type="ECO:0000256" key="1">
    <source>
        <dbReference type="SAM" id="MobiDB-lite"/>
    </source>
</evidence>
<dbReference type="EMBL" id="JBHSFN010000016">
    <property type="protein sequence ID" value="MFC4589486.1"/>
    <property type="molecule type" value="Genomic_DNA"/>
</dbReference>
<dbReference type="NCBIfam" id="NF038083">
    <property type="entry name" value="CU044_5270_fam"/>
    <property type="match status" value="1"/>
</dbReference>
<evidence type="ECO:0000313" key="3">
    <source>
        <dbReference type="Proteomes" id="UP001595891"/>
    </source>
</evidence>
<gene>
    <name evidence="2" type="ORF">ACFO8L_25590</name>
</gene>
<protein>
    <submittedName>
        <fullName evidence="2">CU044_5270 family protein</fullName>
    </submittedName>
</protein>
<keyword evidence="3" id="KW-1185">Reference proteome</keyword>
<reference evidence="3" key="1">
    <citation type="journal article" date="2019" name="Int. J. Syst. Evol. Microbiol.">
        <title>The Global Catalogue of Microorganisms (GCM) 10K type strain sequencing project: providing services to taxonomists for standard genome sequencing and annotation.</title>
        <authorList>
            <consortium name="The Broad Institute Genomics Platform"/>
            <consortium name="The Broad Institute Genome Sequencing Center for Infectious Disease"/>
            <person name="Wu L."/>
            <person name="Ma J."/>
        </authorList>
    </citation>
    <scope>NUCLEOTIDE SEQUENCE [LARGE SCALE GENOMIC DNA]</scope>
    <source>
        <strain evidence="3">CCUG 49560</strain>
    </source>
</reference>
<sequence length="423" mass="44538">MDDLKMVREAYGRIAPDDGLRARVRARLAAETGVTAETAGSRVSGGPGGHGRGGDEHGRGGRGRGGNGRGGRDWADVPVLRVRGWRRGTVPVGLAAAAAIAAVAITITGSGSGDGPVTVPAPPVALSTASGQPTARTILLAAARTAAAEPEGRFWRLHTVGGSTGTVEGPASYTILAPSEFDGWRSPSAGDTDVTFQRDLPAHPLTDRDKAAWESAGSPSSFKVRNNEDFVTYTTGEGDWRQEKASPEDKRQAARSLKELCARPEAAPKCSPATLLNWQDKERIAADPGRFQELLFPRAAGQEAGPAAKLQQGFVFLIDQPASPKVRAEAFRVLADLPGVRSRQDVTTSDGRAGIGIAADGKMIDESDAAFEYMIIFDPETHTVIGEKQTITAGTYRGLGAGTLLMQTSVKQAGWTSEDPHHD</sequence>
<dbReference type="InterPro" id="IPR047789">
    <property type="entry name" value="CU044_5270-like"/>
</dbReference>
<proteinExistence type="predicted"/>
<feature type="region of interest" description="Disordered" evidence="1">
    <location>
        <begin position="32"/>
        <end position="74"/>
    </location>
</feature>
<comment type="caution">
    <text evidence="2">The sequence shown here is derived from an EMBL/GenBank/DDBJ whole genome shotgun (WGS) entry which is preliminary data.</text>
</comment>
<dbReference type="RefSeq" id="WP_262843945.1">
    <property type="nucleotide sequence ID" value="NZ_JANZYP010000023.1"/>
</dbReference>
<organism evidence="2 3">
    <name type="scientific">Sphaerisporangium corydalis</name>
    <dbReference type="NCBI Taxonomy" id="1441875"/>
    <lineage>
        <taxon>Bacteria</taxon>
        <taxon>Bacillati</taxon>
        <taxon>Actinomycetota</taxon>
        <taxon>Actinomycetes</taxon>
        <taxon>Streptosporangiales</taxon>
        <taxon>Streptosporangiaceae</taxon>
        <taxon>Sphaerisporangium</taxon>
    </lineage>
</organism>
<dbReference type="Proteomes" id="UP001595891">
    <property type="component" value="Unassembled WGS sequence"/>
</dbReference>
<feature type="compositionally biased region" description="Low complexity" evidence="1">
    <location>
        <begin position="32"/>
        <end position="42"/>
    </location>
</feature>
<name>A0ABV9ELR7_9ACTN</name>